<keyword evidence="1" id="KW-0812">Transmembrane</keyword>
<feature type="transmembrane region" description="Helical" evidence="1">
    <location>
        <begin position="66"/>
        <end position="90"/>
    </location>
</feature>
<accession>A0A6M8UEA5</accession>
<evidence type="ECO:0000256" key="1">
    <source>
        <dbReference type="SAM" id="Phobius"/>
    </source>
</evidence>
<proteinExistence type="predicted"/>
<dbReference type="AlphaFoldDB" id="A0A6M8UEA5"/>
<dbReference type="KEGG" id="pmak:PMPD1_1867"/>
<evidence type="ECO:0008006" key="4">
    <source>
        <dbReference type="Google" id="ProtNLM"/>
    </source>
</evidence>
<sequence>MAKHALSFLIKIVLFAAIMLIVAKIIPYDDLVDFIAGRFDFQSANELTALIWGEPDTEAWESLHGYVSILINTLISIPLLSIIITAYNTITHKVKPSALPQEWAFSTLRRFAKIFAFTLLFCVLFRLLPYQSIFSERKTYSTFSMVAVVAFNLLITVTCYWFITKKITIKRSL</sequence>
<feature type="transmembrane region" description="Helical" evidence="1">
    <location>
        <begin position="140"/>
        <end position="163"/>
    </location>
</feature>
<keyword evidence="1" id="KW-1133">Transmembrane helix</keyword>
<dbReference type="RefSeq" id="WP_173633809.1">
    <property type="nucleotide sequence ID" value="NZ_CP054212.1"/>
</dbReference>
<reference evidence="2 3" key="1">
    <citation type="submission" date="2020-06" db="EMBL/GenBank/DDBJ databases">
        <title>Genome sequence of Paramixta manurensis strain PD-1.</title>
        <authorList>
            <person name="Lee C.W."/>
            <person name="Kim J."/>
        </authorList>
    </citation>
    <scope>NUCLEOTIDE SEQUENCE [LARGE SCALE GENOMIC DNA]</scope>
    <source>
        <strain evidence="2 3">PD-1</strain>
    </source>
</reference>
<organism evidence="2 3">
    <name type="scientific">Paramixta manurensis</name>
    <dbReference type="NCBI Taxonomy" id="2740817"/>
    <lineage>
        <taxon>Bacteria</taxon>
        <taxon>Pseudomonadati</taxon>
        <taxon>Pseudomonadota</taxon>
        <taxon>Gammaproteobacteria</taxon>
        <taxon>Enterobacterales</taxon>
        <taxon>Erwiniaceae</taxon>
        <taxon>Paramixta</taxon>
    </lineage>
</organism>
<dbReference type="Proteomes" id="UP000505325">
    <property type="component" value="Chromosome"/>
</dbReference>
<feature type="transmembrane region" description="Helical" evidence="1">
    <location>
        <begin position="7"/>
        <end position="26"/>
    </location>
</feature>
<name>A0A6M8UEA5_9GAMM</name>
<evidence type="ECO:0000313" key="3">
    <source>
        <dbReference type="Proteomes" id="UP000505325"/>
    </source>
</evidence>
<gene>
    <name evidence="2" type="ORF">PMPD1_1867</name>
</gene>
<evidence type="ECO:0000313" key="2">
    <source>
        <dbReference type="EMBL" id="QKJ86817.1"/>
    </source>
</evidence>
<protein>
    <recommendedName>
        <fullName evidence="4">DUF2975 domain-containing protein</fullName>
    </recommendedName>
</protein>
<keyword evidence="3" id="KW-1185">Reference proteome</keyword>
<feature type="transmembrane region" description="Helical" evidence="1">
    <location>
        <begin position="111"/>
        <end position="128"/>
    </location>
</feature>
<dbReference type="EMBL" id="CP054212">
    <property type="protein sequence ID" value="QKJ86817.1"/>
    <property type="molecule type" value="Genomic_DNA"/>
</dbReference>
<keyword evidence="1" id="KW-0472">Membrane</keyword>